<dbReference type="CDD" id="cd01144">
    <property type="entry name" value="BtuF"/>
    <property type="match status" value="1"/>
</dbReference>
<dbReference type="Gene3D" id="3.40.50.1980">
    <property type="entry name" value="Nitrogenase molybdenum iron protein domain"/>
    <property type="match status" value="2"/>
</dbReference>
<dbReference type="RefSeq" id="WP_201366065.1">
    <property type="nucleotide sequence ID" value="NZ_BNJJ01000024.1"/>
</dbReference>
<comment type="caution">
    <text evidence="3">The sequence shown here is derived from an EMBL/GenBank/DDBJ whole genome shotgun (WGS) entry which is preliminary data.</text>
</comment>
<dbReference type="PANTHER" id="PTHR42860">
    <property type="entry name" value="VITAMIN B12-BINDING PROTEIN"/>
    <property type="match status" value="1"/>
</dbReference>
<evidence type="ECO:0000256" key="1">
    <source>
        <dbReference type="SAM" id="Coils"/>
    </source>
</evidence>
<sequence length="320" mass="35813">MRIVSLLAGATEMIAELGCLDQLVGCSHECDYPPQVQNLPVVSSTLIDTNTSSAEIDVQVKRIAHERESSSENALRALSVYTIDAQKLQELQPDIIFTQTQCDVCAVSQEDVERALQQSIGLTPKIIALAPYSLEDIWKDMLRIGKALKQEQRAEQVVARYQQRLAQLKERTQWLVEQQGGRKPRVAVLEWLDPLMAAGNWTPELVEYAGGESLFGVIGTHSPWLDWEELQRTDPDIIILSPCGYTLERTEQDISLLQRQHGWSALKAVKQGCVYAIDGNSYINRSGPRLVESAELLARAIWGPQLGIPVIEEGYRHIVE</sequence>
<dbReference type="PROSITE" id="PS50983">
    <property type="entry name" value="FE_B12_PBP"/>
    <property type="match status" value="1"/>
</dbReference>
<dbReference type="Pfam" id="PF01497">
    <property type="entry name" value="Peripla_BP_2"/>
    <property type="match status" value="1"/>
</dbReference>
<dbReference type="InterPro" id="IPR051030">
    <property type="entry name" value="Vitamin_B12-ABC_binding"/>
</dbReference>
<feature type="domain" description="Fe/B12 periplasmic-binding" evidence="2">
    <location>
        <begin position="2"/>
        <end position="305"/>
    </location>
</feature>
<dbReference type="SUPFAM" id="SSF53807">
    <property type="entry name" value="Helical backbone' metal receptor"/>
    <property type="match status" value="1"/>
</dbReference>
<dbReference type="InterPro" id="IPR002491">
    <property type="entry name" value="ABC_transptr_periplasmic_BD"/>
</dbReference>
<gene>
    <name evidence="3" type="ORF">KSZ_64870</name>
</gene>
<name>A0ABQ3VT39_9CHLR</name>
<dbReference type="Proteomes" id="UP000635565">
    <property type="component" value="Unassembled WGS sequence"/>
</dbReference>
<dbReference type="PANTHER" id="PTHR42860:SF1">
    <property type="entry name" value="VITAMIN B12-BINDING PROTEIN"/>
    <property type="match status" value="1"/>
</dbReference>
<keyword evidence="1" id="KW-0175">Coiled coil</keyword>
<accession>A0ABQ3VT39</accession>
<organism evidence="3 4">
    <name type="scientific">Dictyobacter formicarum</name>
    <dbReference type="NCBI Taxonomy" id="2778368"/>
    <lineage>
        <taxon>Bacteria</taxon>
        <taxon>Bacillati</taxon>
        <taxon>Chloroflexota</taxon>
        <taxon>Ktedonobacteria</taxon>
        <taxon>Ktedonobacterales</taxon>
        <taxon>Dictyobacteraceae</taxon>
        <taxon>Dictyobacter</taxon>
    </lineage>
</organism>
<evidence type="ECO:0000313" key="4">
    <source>
        <dbReference type="Proteomes" id="UP000635565"/>
    </source>
</evidence>
<keyword evidence="4" id="KW-1185">Reference proteome</keyword>
<evidence type="ECO:0000259" key="2">
    <source>
        <dbReference type="PROSITE" id="PS50983"/>
    </source>
</evidence>
<protein>
    <submittedName>
        <fullName evidence="3">Cobalamin-binding protein</fullName>
    </submittedName>
</protein>
<evidence type="ECO:0000313" key="3">
    <source>
        <dbReference type="EMBL" id="GHO88481.1"/>
    </source>
</evidence>
<dbReference type="EMBL" id="BNJJ01000024">
    <property type="protein sequence ID" value="GHO88481.1"/>
    <property type="molecule type" value="Genomic_DNA"/>
</dbReference>
<feature type="coiled-coil region" evidence="1">
    <location>
        <begin position="151"/>
        <end position="178"/>
    </location>
</feature>
<reference evidence="3 4" key="1">
    <citation type="journal article" date="2021" name="Int. J. Syst. Evol. Microbiol.">
        <title>Reticulibacter mediterranei gen. nov., sp. nov., within the new family Reticulibacteraceae fam. nov., and Ktedonospora formicarum gen. nov., sp. nov., Ktedonobacter robiniae sp. nov., Dictyobacter formicarum sp. nov. and Dictyobacter arantiisoli sp. nov., belonging to the class Ktedonobacteria.</title>
        <authorList>
            <person name="Yabe S."/>
            <person name="Zheng Y."/>
            <person name="Wang C.M."/>
            <person name="Sakai Y."/>
            <person name="Abe K."/>
            <person name="Yokota A."/>
            <person name="Donadio S."/>
            <person name="Cavaletti L."/>
            <person name="Monciardini P."/>
        </authorList>
    </citation>
    <scope>NUCLEOTIDE SEQUENCE [LARGE SCALE GENOMIC DNA]</scope>
    <source>
        <strain evidence="3 4">SOSP1-9</strain>
    </source>
</reference>
<proteinExistence type="predicted"/>